<proteinExistence type="predicted"/>
<keyword evidence="3" id="KW-1185">Reference proteome</keyword>
<dbReference type="OrthoDB" id="10639498at2759"/>
<accession>A0A316VU87</accession>
<reference evidence="2 3" key="1">
    <citation type="journal article" date="2018" name="Mol. Biol. Evol.">
        <title>Broad Genomic Sampling Reveals a Smut Pathogenic Ancestry of the Fungal Clade Ustilaginomycotina.</title>
        <authorList>
            <person name="Kijpornyongpan T."/>
            <person name="Mondo S.J."/>
            <person name="Barry K."/>
            <person name="Sandor L."/>
            <person name="Lee J."/>
            <person name="Lipzen A."/>
            <person name="Pangilinan J."/>
            <person name="LaButti K."/>
            <person name="Hainaut M."/>
            <person name="Henrissat B."/>
            <person name="Grigoriev I.V."/>
            <person name="Spatafora J.W."/>
            <person name="Aime M.C."/>
        </authorList>
    </citation>
    <scope>NUCLEOTIDE SEQUENCE [LARGE SCALE GENOMIC DNA]</scope>
    <source>
        <strain evidence="2 3">MCA 4658</strain>
    </source>
</reference>
<protein>
    <submittedName>
        <fullName evidence="2">Uncharacterized protein</fullName>
    </submittedName>
</protein>
<evidence type="ECO:0000313" key="2">
    <source>
        <dbReference type="EMBL" id="PWN40458.1"/>
    </source>
</evidence>
<dbReference type="RefSeq" id="XP_025367618.1">
    <property type="nucleotide sequence ID" value="XM_025515265.1"/>
</dbReference>
<feature type="compositionally biased region" description="Basic and acidic residues" evidence="1">
    <location>
        <begin position="259"/>
        <end position="268"/>
    </location>
</feature>
<evidence type="ECO:0000313" key="3">
    <source>
        <dbReference type="Proteomes" id="UP000245783"/>
    </source>
</evidence>
<evidence type="ECO:0000256" key="1">
    <source>
        <dbReference type="SAM" id="MobiDB-lite"/>
    </source>
</evidence>
<name>A0A316VU87_9BASI</name>
<dbReference type="GeneID" id="37037135"/>
<sequence>MDRTQTKPEEKPFTAFKILVERGESFKKHLPEWMSNFLMDSIAKLCKHCVALSNHHNNKVRLAEMLAMYTLVEDLLNNPDPQDEAGPSLPSLKQGASNSLLGPQELFKKVQQTLDNGRVDVLVKEDPDSTEDVDTPCVEGASSVAKQLKITVLPKHGFTNESEHVQCLQGLVTRSYWSYLLQAKMIEMRAQGGVESQEVTLDLIMEELVKRFDSLPEAVTKALSARVPLKVASPHKDAAGPSKSIHDEDPPEHGPAITIKEEPQKDMEGSVLDEVEDTNAPLAAQNSGNNHPPTNSLLADQVPFKKGSLGEALVPQGCGHVKALPMLAFEPGASLTRSAFGSIAFGIPSSLAIRDALSTSAAASTSKSPTWTIPLIFGPHSTSTVSGPSGS</sequence>
<dbReference type="AlphaFoldDB" id="A0A316VU87"/>
<dbReference type="InParanoid" id="A0A316VU87"/>
<feature type="compositionally biased region" description="Basic and acidic residues" evidence="1">
    <location>
        <begin position="234"/>
        <end position="252"/>
    </location>
</feature>
<dbReference type="Proteomes" id="UP000245783">
    <property type="component" value="Unassembled WGS sequence"/>
</dbReference>
<organism evidence="2 3">
    <name type="scientific">Ceraceosorus guamensis</name>
    <dbReference type="NCBI Taxonomy" id="1522189"/>
    <lineage>
        <taxon>Eukaryota</taxon>
        <taxon>Fungi</taxon>
        <taxon>Dikarya</taxon>
        <taxon>Basidiomycota</taxon>
        <taxon>Ustilaginomycotina</taxon>
        <taxon>Exobasidiomycetes</taxon>
        <taxon>Ceraceosorales</taxon>
        <taxon>Ceraceosoraceae</taxon>
        <taxon>Ceraceosorus</taxon>
    </lineage>
</organism>
<gene>
    <name evidence="2" type="ORF">IE81DRAFT_331636</name>
</gene>
<feature type="region of interest" description="Disordered" evidence="1">
    <location>
        <begin position="233"/>
        <end position="271"/>
    </location>
</feature>
<dbReference type="EMBL" id="KZ819417">
    <property type="protein sequence ID" value="PWN40458.1"/>
    <property type="molecule type" value="Genomic_DNA"/>
</dbReference>